<keyword evidence="7" id="KW-0378">Hydrolase</keyword>
<dbReference type="Pfam" id="PF12710">
    <property type="entry name" value="HAD"/>
    <property type="match status" value="1"/>
</dbReference>
<evidence type="ECO:0000256" key="6">
    <source>
        <dbReference type="ARBA" id="ARBA00022723"/>
    </source>
</evidence>
<name>A0A1L3MGY2_9MICO</name>
<accession>A0A1L3MGY2</accession>
<dbReference type="PANTHER" id="PTHR43344:SF2">
    <property type="entry name" value="PHOSPHOSERINE PHOSPHATASE"/>
    <property type="match status" value="1"/>
</dbReference>
<dbReference type="SFLD" id="SFLDG01137">
    <property type="entry name" value="C1.6.1:_Phosphoserine_Phosphat"/>
    <property type="match status" value="1"/>
</dbReference>
<comment type="catalytic activity">
    <reaction evidence="12">
        <text>O-phospho-D-serine + H2O = D-serine + phosphate</text>
        <dbReference type="Rhea" id="RHEA:24873"/>
        <dbReference type="ChEBI" id="CHEBI:15377"/>
        <dbReference type="ChEBI" id="CHEBI:35247"/>
        <dbReference type="ChEBI" id="CHEBI:43474"/>
        <dbReference type="ChEBI" id="CHEBI:58680"/>
        <dbReference type="EC" id="3.1.3.3"/>
    </reaction>
</comment>
<comment type="similarity">
    <text evidence="3">Belongs to the HAD-like hydrolase superfamily. SerB family.</text>
</comment>
<feature type="active site" description="Proton donor" evidence="13">
    <location>
        <position position="27"/>
    </location>
</feature>
<keyword evidence="15" id="KW-1185">Reference proteome</keyword>
<dbReference type="GO" id="GO:0006564">
    <property type="term" value="P:L-serine biosynthetic process"/>
    <property type="evidence" value="ECO:0007669"/>
    <property type="project" value="UniProtKB-KW"/>
</dbReference>
<dbReference type="RefSeq" id="WP_072624654.1">
    <property type="nucleotide sequence ID" value="NZ_CP013290.1"/>
</dbReference>
<evidence type="ECO:0000313" key="14">
    <source>
        <dbReference type="EMBL" id="APH01504.1"/>
    </source>
</evidence>
<keyword evidence="8" id="KW-0460">Magnesium</keyword>
<dbReference type="UniPathway" id="UPA00135">
    <property type="reaction ID" value="UER00198"/>
</dbReference>
<protein>
    <recommendedName>
        <fullName evidence="4">phosphoserine phosphatase</fullName>
        <ecNumber evidence="4">3.1.3.3</ecNumber>
    </recommendedName>
    <alternativeName>
        <fullName evidence="10">O-phosphoserine phosphohydrolase</fullName>
    </alternativeName>
</protein>
<dbReference type="SFLD" id="SFLDG01136">
    <property type="entry name" value="C1.6:_Phosphoserine_Phosphatas"/>
    <property type="match status" value="1"/>
</dbReference>
<proteinExistence type="inferred from homology"/>
<dbReference type="InterPro" id="IPR036412">
    <property type="entry name" value="HAD-like_sf"/>
</dbReference>
<evidence type="ECO:0000256" key="10">
    <source>
        <dbReference type="ARBA" id="ARBA00031693"/>
    </source>
</evidence>
<comment type="catalytic activity">
    <reaction evidence="11">
        <text>O-phospho-L-serine + H2O = L-serine + phosphate</text>
        <dbReference type="Rhea" id="RHEA:21208"/>
        <dbReference type="ChEBI" id="CHEBI:15377"/>
        <dbReference type="ChEBI" id="CHEBI:33384"/>
        <dbReference type="ChEBI" id="CHEBI:43474"/>
        <dbReference type="ChEBI" id="CHEBI:57524"/>
        <dbReference type="EC" id="3.1.3.3"/>
    </reaction>
</comment>
<dbReference type="Proteomes" id="UP000182938">
    <property type="component" value="Chromosome"/>
</dbReference>
<dbReference type="NCBIfam" id="TIGR01488">
    <property type="entry name" value="HAD-SF-IB"/>
    <property type="match status" value="1"/>
</dbReference>
<dbReference type="GO" id="GO:0036424">
    <property type="term" value="F:L-phosphoserine phosphatase activity"/>
    <property type="evidence" value="ECO:0007669"/>
    <property type="project" value="InterPro"/>
</dbReference>
<keyword evidence="6" id="KW-0479">Metal-binding</keyword>
<dbReference type="EMBL" id="CP013290">
    <property type="protein sequence ID" value="APH01504.1"/>
    <property type="molecule type" value="Genomic_DNA"/>
</dbReference>
<gene>
    <name evidence="14" type="ORF">ASJ30_08125</name>
</gene>
<evidence type="ECO:0000256" key="5">
    <source>
        <dbReference type="ARBA" id="ARBA00022605"/>
    </source>
</evidence>
<dbReference type="Gene3D" id="3.40.50.1000">
    <property type="entry name" value="HAD superfamily/HAD-like"/>
    <property type="match status" value="1"/>
</dbReference>
<feature type="active site" description="Nucleophile" evidence="13">
    <location>
        <position position="25"/>
    </location>
</feature>
<dbReference type="GO" id="GO:0005737">
    <property type="term" value="C:cytoplasm"/>
    <property type="evidence" value="ECO:0007669"/>
    <property type="project" value="TreeGrafter"/>
</dbReference>
<dbReference type="NCBIfam" id="TIGR00338">
    <property type="entry name" value="serB"/>
    <property type="match status" value="1"/>
</dbReference>
<keyword evidence="5" id="KW-0028">Amino-acid biosynthesis</keyword>
<dbReference type="InterPro" id="IPR023214">
    <property type="entry name" value="HAD_sf"/>
</dbReference>
<reference evidence="14 15" key="1">
    <citation type="submission" date="2015-11" db="EMBL/GenBank/DDBJ databases">
        <authorList>
            <person name="Zhang Y."/>
            <person name="Guo Z."/>
        </authorList>
    </citation>
    <scope>NUCLEOTIDE SEQUENCE [LARGE SCALE GENOMIC DNA]</scope>
    <source>
        <strain evidence="14 15">YFY001</strain>
    </source>
</reference>
<dbReference type="SUPFAM" id="SSF56784">
    <property type="entry name" value="HAD-like"/>
    <property type="match status" value="1"/>
</dbReference>
<dbReference type="SFLD" id="SFLDS00003">
    <property type="entry name" value="Haloacid_Dehalogenase"/>
    <property type="match status" value="1"/>
</dbReference>
<evidence type="ECO:0000256" key="11">
    <source>
        <dbReference type="ARBA" id="ARBA00048138"/>
    </source>
</evidence>
<dbReference type="EC" id="3.1.3.3" evidence="4"/>
<dbReference type="PANTHER" id="PTHR43344">
    <property type="entry name" value="PHOSPHOSERINE PHOSPHATASE"/>
    <property type="match status" value="1"/>
</dbReference>
<dbReference type="GO" id="GO:0000287">
    <property type="term" value="F:magnesium ion binding"/>
    <property type="evidence" value="ECO:0007669"/>
    <property type="project" value="TreeGrafter"/>
</dbReference>
<evidence type="ECO:0000256" key="12">
    <source>
        <dbReference type="ARBA" id="ARBA00048523"/>
    </source>
</evidence>
<evidence type="ECO:0000256" key="13">
    <source>
        <dbReference type="PIRSR" id="PIRSR604469-1"/>
    </source>
</evidence>
<dbReference type="SFLD" id="SFLDF00029">
    <property type="entry name" value="phosphoserine_phosphatase"/>
    <property type="match status" value="1"/>
</dbReference>
<organism evidence="14 15">
    <name type="scientific">Janibacter indicus</name>
    <dbReference type="NCBI Taxonomy" id="857417"/>
    <lineage>
        <taxon>Bacteria</taxon>
        <taxon>Bacillati</taxon>
        <taxon>Actinomycetota</taxon>
        <taxon>Actinomycetes</taxon>
        <taxon>Micrococcales</taxon>
        <taxon>Intrasporangiaceae</taxon>
        <taxon>Janibacter</taxon>
    </lineage>
</organism>
<evidence type="ECO:0000256" key="4">
    <source>
        <dbReference type="ARBA" id="ARBA00012640"/>
    </source>
</evidence>
<evidence type="ECO:0000256" key="7">
    <source>
        <dbReference type="ARBA" id="ARBA00022801"/>
    </source>
</evidence>
<evidence type="ECO:0000256" key="2">
    <source>
        <dbReference type="ARBA" id="ARBA00005135"/>
    </source>
</evidence>
<dbReference type="AlphaFoldDB" id="A0A1L3MGY2"/>
<evidence type="ECO:0000256" key="1">
    <source>
        <dbReference type="ARBA" id="ARBA00001946"/>
    </source>
</evidence>
<comment type="pathway">
    <text evidence="2">Amino-acid biosynthesis; L-serine biosynthesis; L-serine from 3-phospho-D-glycerate: step 3/3.</text>
</comment>
<evidence type="ECO:0000313" key="15">
    <source>
        <dbReference type="Proteomes" id="UP000182938"/>
    </source>
</evidence>
<dbReference type="InterPro" id="IPR050582">
    <property type="entry name" value="HAD-like_SerB"/>
</dbReference>
<dbReference type="KEGG" id="jte:ASJ30_08125"/>
<evidence type="ECO:0000256" key="8">
    <source>
        <dbReference type="ARBA" id="ARBA00022842"/>
    </source>
</evidence>
<comment type="cofactor">
    <cofactor evidence="1">
        <name>Mg(2+)</name>
        <dbReference type="ChEBI" id="CHEBI:18420"/>
    </cofactor>
</comment>
<evidence type="ECO:0000256" key="3">
    <source>
        <dbReference type="ARBA" id="ARBA00009184"/>
    </source>
</evidence>
<dbReference type="InterPro" id="IPR004469">
    <property type="entry name" value="PSP"/>
</dbReference>
<keyword evidence="9" id="KW-0718">Serine biosynthesis</keyword>
<evidence type="ECO:0000256" key="9">
    <source>
        <dbReference type="ARBA" id="ARBA00023299"/>
    </source>
</evidence>
<sequence>MSSRPGTSPSSVELPGEGPLALVMDVDSTLIRDEVIELIAEHAGTRDEVAAVTEAAMRGELDFAGSLHARVATLAGLPVEVLDRVRAAVRLTPGARTLVTTLVEAGHIVGLVSGGFTEVVDDLARELGIPTARANTLEIVDGHLTGKVLGEVVDRAAKADFLTRLAASAGIERDRTVAVGDGANDLDMMAAAQLGIAFCAKPAVREQADAAIDEPDLRRVLDLLGITPLPQPDDEGGHPLA</sequence>